<evidence type="ECO:0000313" key="2">
    <source>
        <dbReference type="Proteomes" id="UP000320390"/>
    </source>
</evidence>
<protein>
    <submittedName>
        <fullName evidence="1">Uncharacterized protein</fullName>
    </submittedName>
</protein>
<organism evidence="1 2">
    <name type="scientific">Saltatorellus ferox</name>
    <dbReference type="NCBI Taxonomy" id="2528018"/>
    <lineage>
        <taxon>Bacteria</taxon>
        <taxon>Pseudomonadati</taxon>
        <taxon>Planctomycetota</taxon>
        <taxon>Planctomycetia</taxon>
        <taxon>Planctomycetia incertae sedis</taxon>
        <taxon>Saltatorellus</taxon>
    </lineage>
</organism>
<dbReference type="EMBL" id="CP036434">
    <property type="protein sequence ID" value="QDV09483.1"/>
    <property type="molecule type" value="Genomic_DNA"/>
</dbReference>
<keyword evidence="2" id="KW-1185">Reference proteome</keyword>
<dbReference type="Proteomes" id="UP000320390">
    <property type="component" value="Chromosome"/>
</dbReference>
<proteinExistence type="predicted"/>
<dbReference type="AlphaFoldDB" id="A0A518EZG6"/>
<reference evidence="1 2" key="1">
    <citation type="submission" date="2019-02" db="EMBL/GenBank/DDBJ databases">
        <title>Deep-cultivation of Planctomycetes and their phenomic and genomic characterization uncovers novel biology.</title>
        <authorList>
            <person name="Wiegand S."/>
            <person name="Jogler M."/>
            <person name="Boedeker C."/>
            <person name="Pinto D."/>
            <person name="Vollmers J."/>
            <person name="Rivas-Marin E."/>
            <person name="Kohn T."/>
            <person name="Peeters S.H."/>
            <person name="Heuer A."/>
            <person name="Rast P."/>
            <person name="Oberbeckmann S."/>
            <person name="Bunk B."/>
            <person name="Jeske O."/>
            <person name="Meyerdierks A."/>
            <person name="Storesund J.E."/>
            <person name="Kallscheuer N."/>
            <person name="Luecker S."/>
            <person name="Lage O.M."/>
            <person name="Pohl T."/>
            <person name="Merkel B.J."/>
            <person name="Hornburger P."/>
            <person name="Mueller R.-W."/>
            <person name="Bruemmer F."/>
            <person name="Labrenz M."/>
            <person name="Spormann A.M."/>
            <person name="Op den Camp H."/>
            <person name="Overmann J."/>
            <person name="Amann R."/>
            <person name="Jetten M.S.M."/>
            <person name="Mascher T."/>
            <person name="Medema M.H."/>
            <person name="Devos D.P."/>
            <person name="Kaster A.-K."/>
            <person name="Ovreas L."/>
            <person name="Rohde M."/>
            <person name="Galperin M.Y."/>
            <person name="Jogler C."/>
        </authorList>
    </citation>
    <scope>NUCLEOTIDE SEQUENCE [LARGE SCALE GENOMIC DNA]</scope>
    <source>
        <strain evidence="1 2">Poly30</strain>
    </source>
</reference>
<sequence>MTRCVHFSKPEVGLEREAQDNCLTWSGEEVPAFPGA</sequence>
<accession>A0A518EZG6</accession>
<gene>
    <name evidence="1" type="ORF">Poly30_50410</name>
</gene>
<name>A0A518EZG6_9BACT</name>
<evidence type="ECO:0000313" key="1">
    <source>
        <dbReference type="EMBL" id="QDV09483.1"/>
    </source>
</evidence>